<accession>I7GMV9</accession>
<organism evidence="1">
    <name type="scientific">Macaca fascicularis</name>
    <name type="common">Crab-eating macaque</name>
    <name type="synonym">Cynomolgus monkey</name>
    <dbReference type="NCBI Taxonomy" id="9541"/>
    <lineage>
        <taxon>Eukaryota</taxon>
        <taxon>Metazoa</taxon>
        <taxon>Chordata</taxon>
        <taxon>Craniata</taxon>
        <taxon>Vertebrata</taxon>
        <taxon>Euteleostomi</taxon>
        <taxon>Mammalia</taxon>
        <taxon>Eutheria</taxon>
        <taxon>Euarchontoglires</taxon>
        <taxon>Primates</taxon>
        <taxon>Haplorrhini</taxon>
        <taxon>Catarrhini</taxon>
        <taxon>Cercopithecidae</taxon>
        <taxon>Cercopithecinae</taxon>
        <taxon>Macaca</taxon>
    </lineage>
</organism>
<sequence length="44" mass="4844">MRSLLISVASGLAALHKSILGWKGVCLFFKLFNRCMVPFKSGCI</sequence>
<dbReference type="AlphaFoldDB" id="I7GMV9"/>
<name>I7GMV9_MACFA</name>
<reference evidence="1" key="1">
    <citation type="journal article" date="2007" name="PLoS Biol.">
        <title>Rate of evolution in brain-expressed genes in humans and other primates.</title>
        <authorList>
            <person name="Wang H.-Y."/>
            <person name="Chien H.-C."/>
            <person name="Osada N."/>
            <person name="Hashimoto K."/>
            <person name="Sugano S."/>
            <person name="Gojobori T."/>
            <person name="Chou C.-K."/>
            <person name="Tsai S.-F."/>
            <person name="Wu C.-I."/>
            <person name="Shen C.-K.J."/>
        </authorList>
    </citation>
    <scope>NUCLEOTIDE SEQUENCE</scope>
</reference>
<dbReference type="EMBL" id="AB172533">
    <property type="protein sequence ID" value="BAE89595.1"/>
    <property type="molecule type" value="mRNA"/>
</dbReference>
<evidence type="ECO:0000313" key="1">
    <source>
        <dbReference type="EMBL" id="BAE89595.1"/>
    </source>
</evidence>
<protein>
    <submittedName>
        <fullName evidence="1">Macaca fascicularis brain cDNA, clone: QflA-18543</fullName>
    </submittedName>
</protein>
<proteinExistence type="evidence at transcript level"/>